<dbReference type="AlphaFoldDB" id="A0A6A3FKU1"/>
<organism evidence="2 11">
    <name type="scientific">Phytophthora fragariae</name>
    <dbReference type="NCBI Taxonomy" id="53985"/>
    <lineage>
        <taxon>Eukaryota</taxon>
        <taxon>Sar</taxon>
        <taxon>Stramenopiles</taxon>
        <taxon>Oomycota</taxon>
        <taxon>Peronosporomycetes</taxon>
        <taxon>Peronosporales</taxon>
        <taxon>Peronosporaceae</taxon>
        <taxon>Phytophthora</taxon>
    </lineage>
</organism>
<dbReference type="Proteomes" id="UP000437068">
    <property type="component" value="Unassembled WGS sequence"/>
</dbReference>
<evidence type="ECO:0000256" key="1">
    <source>
        <dbReference type="RuleBase" id="RU366014"/>
    </source>
</evidence>
<dbReference type="GO" id="GO:0005634">
    <property type="term" value="C:nucleus"/>
    <property type="evidence" value="ECO:0007669"/>
    <property type="project" value="UniProtKB-SubCell"/>
</dbReference>
<dbReference type="EMBL" id="QXFZ01000097">
    <property type="protein sequence ID" value="KAE9133466.1"/>
    <property type="molecule type" value="Genomic_DNA"/>
</dbReference>
<keyword evidence="1" id="KW-0239">DNA-directed DNA polymerase</keyword>
<comment type="catalytic activity">
    <reaction evidence="1">
        <text>DNA(n) + a 2'-deoxyribonucleoside 5'-triphosphate = DNA(n+1) + diphosphate</text>
        <dbReference type="Rhea" id="RHEA:22508"/>
        <dbReference type="Rhea" id="RHEA-COMP:17339"/>
        <dbReference type="Rhea" id="RHEA-COMP:17340"/>
        <dbReference type="ChEBI" id="CHEBI:33019"/>
        <dbReference type="ChEBI" id="CHEBI:61560"/>
        <dbReference type="ChEBI" id="CHEBI:173112"/>
        <dbReference type="EC" id="2.7.7.7"/>
    </reaction>
</comment>
<evidence type="ECO:0000313" key="4">
    <source>
        <dbReference type="EMBL" id="KAE9133015.1"/>
    </source>
</evidence>
<dbReference type="Proteomes" id="UP000441208">
    <property type="component" value="Unassembled WGS sequence"/>
</dbReference>
<comment type="function">
    <text evidence="1">DNA polymerase that functions in several pathways of DNA repair. Involved in base excision repair (BER) responsible for repair of lesions that give rise to abasic (AP) sites in DNA. Also contributes to DNA double-strand break repair by non-homologous end joining and homologous recombination. Has both template-dependent and template-independent (terminal transferase) DNA polymerase activities. Has also a 5'-deoxyribose-5-phosphate lyase (dRP lyase) activity.</text>
</comment>
<evidence type="ECO:0000313" key="7">
    <source>
        <dbReference type="EMBL" id="KAE9230608.1"/>
    </source>
</evidence>
<keyword evidence="1" id="KW-0539">Nucleus</keyword>
<accession>A0A6A3FKU1</accession>
<evidence type="ECO:0000313" key="5">
    <source>
        <dbReference type="EMBL" id="KAE9133466.1"/>
    </source>
</evidence>
<dbReference type="InterPro" id="IPR022312">
    <property type="entry name" value="DNA_pol_X"/>
</dbReference>
<evidence type="ECO:0000313" key="10">
    <source>
        <dbReference type="EMBL" id="KAE9325388.1"/>
    </source>
</evidence>
<dbReference type="Proteomes" id="UP000460718">
    <property type="component" value="Unassembled WGS sequence"/>
</dbReference>
<evidence type="ECO:0000313" key="3">
    <source>
        <dbReference type="EMBL" id="KAE9026115.1"/>
    </source>
</evidence>
<evidence type="ECO:0000313" key="15">
    <source>
        <dbReference type="Proteomes" id="UP000440732"/>
    </source>
</evidence>
<reference evidence="11 12" key="1">
    <citation type="submission" date="2018-08" db="EMBL/GenBank/DDBJ databases">
        <title>Genomic investigation of the strawberry pathogen Phytophthora fragariae indicates pathogenicity is determined by transcriptional variation in three key races.</title>
        <authorList>
            <person name="Adams T.M."/>
            <person name="Armitage A.D."/>
            <person name="Sobczyk M.K."/>
            <person name="Bates H.J."/>
            <person name="Dunwell J.M."/>
            <person name="Nellist C.F."/>
            <person name="Harrison R.J."/>
        </authorList>
    </citation>
    <scope>NUCLEOTIDE SEQUENCE [LARGE SCALE GENOMIC DNA]</scope>
    <source>
        <strain evidence="10 13">A4</strain>
        <strain evidence="9 14">BC-1</strain>
        <strain evidence="8 18">BC-23</strain>
        <strain evidence="7 12">NOV-27</strain>
        <strain evidence="6 15">NOV-5</strain>
        <strain evidence="5 16">NOV-71</strain>
        <strain evidence="2 11">NOV-9</strain>
        <strain evidence="4 19">ONT-3</strain>
        <strain evidence="3 17">SCRP245</strain>
    </source>
</reference>
<dbReference type="EMBL" id="QXFX01000087">
    <property type="protein sequence ID" value="KAE9133015.1"/>
    <property type="molecule type" value="Genomic_DNA"/>
</dbReference>
<dbReference type="Proteomes" id="UP000476176">
    <property type="component" value="Unassembled WGS sequence"/>
</dbReference>
<dbReference type="Gene3D" id="3.30.460.10">
    <property type="entry name" value="Beta Polymerase, domain 2"/>
    <property type="match status" value="1"/>
</dbReference>
<keyword evidence="1" id="KW-0808">Transferase</keyword>
<evidence type="ECO:0000313" key="6">
    <source>
        <dbReference type="EMBL" id="KAE9153065.1"/>
    </source>
</evidence>
<dbReference type="EMBL" id="QXGA01000082">
    <property type="protein sequence ID" value="KAE9153065.1"/>
    <property type="molecule type" value="Genomic_DNA"/>
</dbReference>
<evidence type="ECO:0000313" key="17">
    <source>
        <dbReference type="Proteomes" id="UP000460718"/>
    </source>
</evidence>
<dbReference type="SUPFAM" id="SSF81301">
    <property type="entry name" value="Nucleotidyltransferase"/>
    <property type="match status" value="1"/>
</dbReference>
<proteinExistence type="inferred from homology"/>
<gene>
    <name evidence="10" type="ORF">PF001_g2972</name>
    <name evidence="9" type="ORF">PF002_g3881</name>
    <name evidence="8" type="ORF">PF004_g2642</name>
    <name evidence="7" type="ORF">PF005_g3429</name>
    <name evidence="6" type="ORF">PF006_g2782</name>
    <name evidence="5" type="ORF">PF007_g3347</name>
    <name evidence="2" type="ORF">PF009_g3699</name>
    <name evidence="4" type="ORF">PF010_g2975</name>
    <name evidence="3" type="ORF">PF011_g2724</name>
</gene>
<evidence type="ECO:0000313" key="2">
    <source>
        <dbReference type="EMBL" id="KAE8946674.1"/>
    </source>
</evidence>
<dbReference type="GO" id="GO:0006303">
    <property type="term" value="P:double-strand break repair via nonhomologous end joining"/>
    <property type="evidence" value="ECO:0007669"/>
    <property type="project" value="TreeGrafter"/>
</dbReference>
<dbReference type="PRINTS" id="PR00870">
    <property type="entry name" value="DNAPOLXBETA"/>
</dbReference>
<evidence type="ECO:0000313" key="19">
    <source>
        <dbReference type="Proteomes" id="UP000488956"/>
    </source>
</evidence>
<dbReference type="GO" id="GO:0046872">
    <property type="term" value="F:metal ion binding"/>
    <property type="evidence" value="ECO:0007669"/>
    <property type="project" value="UniProtKB-UniRule"/>
</dbReference>
<dbReference type="GO" id="GO:0003887">
    <property type="term" value="F:DNA-directed DNA polymerase activity"/>
    <property type="evidence" value="ECO:0007669"/>
    <property type="project" value="UniProtKB-UniRule"/>
</dbReference>
<keyword evidence="1" id="KW-0227">DNA damage</keyword>
<dbReference type="Proteomes" id="UP000488956">
    <property type="component" value="Unassembled WGS sequence"/>
</dbReference>
<dbReference type="EMBL" id="QXGB01000100">
    <property type="protein sequence ID" value="KAE9230608.1"/>
    <property type="molecule type" value="Genomic_DNA"/>
</dbReference>
<dbReference type="EMBL" id="QXFW01000083">
    <property type="protein sequence ID" value="KAE9026115.1"/>
    <property type="molecule type" value="Genomic_DNA"/>
</dbReference>
<dbReference type="EMBL" id="QXGE01000089">
    <property type="protein sequence ID" value="KAE9325388.1"/>
    <property type="molecule type" value="Genomic_DNA"/>
</dbReference>
<dbReference type="Proteomes" id="UP000433483">
    <property type="component" value="Unassembled WGS sequence"/>
</dbReference>
<evidence type="ECO:0000313" key="13">
    <source>
        <dbReference type="Proteomes" id="UP000437068"/>
    </source>
</evidence>
<dbReference type="PANTHER" id="PTHR11276">
    <property type="entry name" value="DNA POLYMERASE TYPE-X FAMILY MEMBER"/>
    <property type="match status" value="1"/>
</dbReference>
<keyword evidence="1" id="KW-0234">DNA repair</keyword>
<evidence type="ECO:0000313" key="11">
    <source>
        <dbReference type="Proteomes" id="UP000429523"/>
    </source>
</evidence>
<comment type="subcellular location">
    <subcellularLocation>
        <location evidence="1">Nucleus</location>
    </subcellularLocation>
</comment>
<evidence type="ECO:0000313" key="14">
    <source>
        <dbReference type="Proteomes" id="UP000440367"/>
    </source>
</evidence>
<dbReference type="EC" id="2.7.7.7" evidence="1"/>
<dbReference type="PANTHER" id="PTHR11276:SF28">
    <property type="entry name" value="DNA POLYMERASE LAMBDA"/>
    <property type="match status" value="1"/>
</dbReference>
<evidence type="ECO:0000313" key="16">
    <source>
        <dbReference type="Proteomes" id="UP000441208"/>
    </source>
</evidence>
<dbReference type="InterPro" id="IPR043519">
    <property type="entry name" value="NT_sf"/>
</dbReference>
<name>A0A6A3FKU1_9STRA</name>
<keyword evidence="1" id="KW-0548">Nucleotidyltransferase</keyword>
<evidence type="ECO:0000313" key="12">
    <source>
        <dbReference type="Proteomes" id="UP000433483"/>
    </source>
</evidence>
<dbReference type="Proteomes" id="UP000440732">
    <property type="component" value="Unassembled WGS sequence"/>
</dbReference>
<comment type="similarity">
    <text evidence="1">Belongs to the DNA polymerase type-X family.</text>
</comment>
<evidence type="ECO:0000313" key="18">
    <source>
        <dbReference type="Proteomes" id="UP000476176"/>
    </source>
</evidence>
<comment type="caution">
    <text evidence="2">The sequence shown here is derived from an EMBL/GenBank/DDBJ whole genome shotgun (WGS) entry which is preliminary data.</text>
</comment>
<dbReference type="GO" id="GO:0003677">
    <property type="term" value="F:DNA binding"/>
    <property type="evidence" value="ECO:0007669"/>
    <property type="project" value="UniProtKB-UniRule"/>
</dbReference>
<evidence type="ECO:0000313" key="8">
    <source>
        <dbReference type="EMBL" id="KAE9251137.1"/>
    </source>
</evidence>
<dbReference type="Proteomes" id="UP000440367">
    <property type="component" value="Unassembled WGS sequence"/>
</dbReference>
<dbReference type="EMBL" id="QXGC01000076">
    <property type="protein sequence ID" value="KAE9251137.1"/>
    <property type="molecule type" value="Genomic_DNA"/>
</dbReference>
<protein>
    <recommendedName>
        <fullName evidence="1">DNA polymerase</fullName>
        <ecNumber evidence="1">2.7.7.7</ecNumber>
    </recommendedName>
</protein>
<dbReference type="EMBL" id="QXGF01000107">
    <property type="protein sequence ID" value="KAE8946674.1"/>
    <property type="molecule type" value="Genomic_DNA"/>
</dbReference>
<dbReference type="OrthoDB" id="205514at2759"/>
<dbReference type="InterPro" id="IPR002008">
    <property type="entry name" value="DNA_pol_X_beta-like"/>
</dbReference>
<dbReference type="EMBL" id="QXGD01000114">
    <property type="protein sequence ID" value="KAE9252324.1"/>
    <property type="molecule type" value="Genomic_DNA"/>
</dbReference>
<dbReference type="Proteomes" id="UP000429523">
    <property type="component" value="Unassembled WGS sequence"/>
</dbReference>
<keyword evidence="12" id="KW-1185">Reference proteome</keyword>
<evidence type="ECO:0000313" key="9">
    <source>
        <dbReference type="EMBL" id="KAE9252324.1"/>
    </source>
</evidence>
<sequence length="583" mass="65130">MTDAAARLALHPRRKRKFFADLAHLLDEDPPEVRPLHGAFFGPELAEDAVLRPPASETQTQTLFVPSHSPLTGDSFDSVEFGALRTRSSGVSSFGTSQQSESMADILLFLPHGSLNTSNTQKNRDQHVRFEFDLETRRDSKTGTSESLPVTTLVNTGMISEKPPATGRLELADYYDADRMCELSPCWLRSDRASCELHRGPIRRPMLLFCLQALDEFIARNEWQGQQRWRVQACKVARRALTSMWEADVLGVVSLEGDIVVADCAAKKTTIVGVALDAWRIIARYWEKYKQNYLHQEELYFTDAPESVSTQLTSKWDQVRGLLHVYGMKPSMALRLAETIDGDSLNACNLTDKQFHAVSHSLPSTEQLRVGMEYLGCKSTAGTDLVSVARRPMISQQDGKTAFNAILIHLKKWNEEVQVFPCGSFSRGAAFISVLDVLVAVPGPDNDLPPPAEESDDKSYQTLVAALVAAKVIQKDAIRQLSRNRGACIIPFKNSSILLDLKVYSPPKSWLALLYFTGPEDFVVKFYTDLLKRSLREITDTSFECIYAGVAEVIGTETILAIASEKDLFDLIDREYLQPTDRV</sequence>